<proteinExistence type="predicted"/>
<evidence type="ECO:0000313" key="4">
    <source>
        <dbReference type="Proteomes" id="UP000242637"/>
    </source>
</evidence>
<feature type="compositionally biased region" description="Low complexity" evidence="1">
    <location>
        <begin position="49"/>
        <end position="63"/>
    </location>
</feature>
<gene>
    <name evidence="3" type="ORF">SAMEA4475696_00112</name>
</gene>
<reference evidence="3 4" key="1">
    <citation type="submission" date="2017-06" db="EMBL/GenBank/DDBJ databases">
        <authorList>
            <consortium name="Pathogen Informatics"/>
        </authorList>
    </citation>
    <scope>NUCLEOTIDE SEQUENCE [LARGE SCALE GENOMIC DNA]</scope>
    <source>
        <strain evidence="3 4">NCTC13039</strain>
    </source>
</reference>
<dbReference type="STRING" id="1121387.GCA_000429885_00855"/>
<name>A0A239V447_9MICO</name>
<feature type="compositionally biased region" description="Polar residues" evidence="1">
    <location>
        <begin position="76"/>
        <end position="93"/>
    </location>
</feature>
<protein>
    <submittedName>
        <fullName evidence="3">Uncharacterized protein</fullName>
    </submittedName>
</protein>
<keyword evidence="2" id="KW-0812">Transmembrane</keyword>
<sequence>MIPSNTTGTTQTPDAVHNEWGIGIKAPQPPLHARPLSHMPVMYRKDPMSTPNSPFSNPNNPRSAASEEVLCGEVISESSTTNQPPSAGPTSSEGPRYIKSEPLSNNPFSRSFFNPPGASSAYQAASAELGVDTSKLKMKNPVIAAALGLFFGPIGLIYSNLLWAIFLGILVAALLKAHVILWIFVPPIFILCALIGFGSAMRTNWKRIVALVNEIDNSDLTIQKNP</sequence>
<accession>A0A239V447</accession>
<keyword evidence="2" id="KW-1133">Transmembrane helix</keyword>
<evidence type="ECO:0000313" key="3">
    <source>
        <dbReference type="EMBL" id="SNV16980.1"/>
    </source>
</evidence>
<keyword evidence="4" id="KW-1185">Reference proteome</keyword>
<dbReference type="KEGG" id="dco:SAMEA4475696_0112"/>
<dbReference type="Proteomes" id="UP000242637">
    <property type="component" value="Chromosome 1"/>
</dbReference>
<keyword evidence="2" id="KW-0472">Membrane</keyword>
<dbReference type="EMBL" id="LT906453">
    <property type="protein sequence ID" value="SNV16980.1"/>
    <property type="molecule type" value="Genomic_DNA"/>
</dbReference>
<evidence type="ECO:0000256" key="1">
    <source>
        <dbReference type="SAM" id="MobiDB-lite"/>
    </source>
</evidence>
<evidence type="ECO:0000256" key="2">
    <source>
        <dbReference type="SAM" id="Phobius"/>
    </source>
</evidence>
<dbReference type="AlphaFoldDB" id="A0A239V447"/>
<organism evidence="3 4">
    <name type="scientific">Dermatophilus congolensis</name>
    <dbReference type="NCBI Taxonomy" id="1863"/>
    <lineage>
        <taxon>Bacteria</taxon>
        <taxon>Bacillati</taxon>
        <taxon>Actinomycetota</taxon>
        <taxon>Actinomycetes</taxon>
        <taxon>Micrococcales</taxon>
        <taxon>Dermatophilaceae</taxon>
        <taxon>Dermatophilus</taxon>
    </lineage>
</organism>
<feature type="transmembrane region" description="Helical" evidence="2">
    <location>
        <begin position="142"/>
        <end position="173"/>
    </location>
</feature>
<feature type="transmembrane region" description="Helical" evidence="2">
    <location>
        <begin position="179"/>
        <end position="197"/>
    </location>
</feature>
<feature type="region of interest" description="Disordered" evidence="1">
    <location>
        <begin position="42"/>
        <end position="100"/>
    </location>
</feature>